<name>A0A8H3TT13_9TREE</name>
<dbReference type="OrthoDB" id="2592744at2759"/>
<accession>A0A8H3TT13</accession>
<dbReference type="EMBL" id="BLZA01000019">
    <property type="protein sequence ID" value="GHJ86642.1"/>
    <property type="molecule type" value="Genomic_DNA"/>
</dbReference>
<evidence type="ECO:0000256" key="1">
    <source>
        <dbReference type="SAM" id="MobiDB-lite"/>
    </source>
</evidence>
<evidence type="ECO:0000313" key="3">
    <source>
        <dbReference type="Proteomes" id="UP000620104"/>
    </source>
</evidence>
<dbReference type="InterPro" id="IPR036069">
    <property type="entry name" value="DUF34/NIF3_sf"/>
</dbReference>
<feature type="region of interest" description="Disordered" evidence="1">
    <location>
        <begin position="1"/>
        <end position="34"/>
    </location>
</feature>
<feature type="region of interest" description="Disordered" evidence="1">
    <location>
        <begin position="320"/>
        <end position="351"/>
    </location>
</feature>
<comment type="caution">
    <text evidence="2">The sequence shown here is derived from an EMBL/GenBank/DDBJ whole genome shotgun (WGS) entry which is preliminary data.</text>
</comment>
<feature type="compositionally biased region" description="Pro residues" evidence="1">
    <location>
        <begin position="19"/>
        <end position="33"/>
    </location>
</feature>
<gene>
    <name evidence="2" type="ORF">NliqN6_3044</name>
</gene>
<feature type="compositionally biased region" description="Basic residues" evidence="1">
    <location>
        <begin position="328"/>
        <end position="338"/>
    </location>
</feature>
<sequence>MNIPLAASASASASATRHLPPPSPPPNRPPGPPTYATLTAWLHHLLPAAPTHVPLIYHAPRTRPRQRHPLPIITRIICSVTATEGIYPLLSQASGGGVAAVVLHRPWDLDRRRVLEQEPSTLVLASHERLDESLTTGHNVPLLQRLGVPGGAGVSAGGMVPIVGYKGDPDRKIGLVARLGEGADDDDDDDDDDAPHTLEEWTTKIHAEFDGMESIVPSTPAERATYPAPRYIACMNAFEPPVIDRALAAAQSLSPEPINPQEIIYLTGQPRALGTTHAAERRIPCLFTGHRRAEVWAINYLAGLLREEFEGVEVVVVDEEKEEEEMQRRKREARRGKISRGPGTPVDLVHM</sequence>
<proteinExistence type="predicted"/>
<evidence type="ECO:0000313" key="2">
    <source>
        <dbReference type="EMBL" id="GHJ86642.1"/>
    </source>
</evidence>
<dbReference type="SUPFAM" id="SSF102705">
    <property type="entry name" value="NIF3 (NGG1p interacting factor 3)-like"/>
    <property type="match status" value="1"/>
</dbReference>
<dbReference type="Proteomes" id="UP000620104">
    <property type="component" value="Unassembled WGS sequence"/>
</dbReference>
<dbReference type="AlphaFoldDB" id="A0A8H3TT13"/>
<feature type="compositionally biased region" description="Low complexity" evidence="1">
    <location>
        <begin position="1"/>
        <end position="15"/>
    </location>
</feature>
<reference evidence="2" key="1">
    <citation type="submission" date="2020-07" db="EMBL/GenBank/DDBJ databases">
        <title>Draft Genome Sequence of a Deep-Sea Yeast, Naganishia (Cryptococcus) liquefaciens strain N6.</title>
        <authorList>
            <person name="Han Y.W."/>
            <person name="Kajitani R."/>
            <person name="Morimoto H."/>
            <person name="Parhat M."/>
            <person name="Tsubouchi H."/>
            <person name="Bakenova O."/>
            <person name="Ogata M."/>
            <person name="Argunhan B."/>
            <person name="Aoki R."/>
            <person name="Kajiwara S."/>
            <person name="Itoh T."/>
            <person name="Iwasaki H."/>
        </authorList>
    </citation>
    <scope>NUCLEOTIDE SEQUENCE</scope>
    <source>
        <strain evidence="2">N6</strain>
    </source>
</reference>
<keyword evidence="3" id="KW-1185">Reference proteome</keyword>
<protein>
    <submittedName>
        <fullName evidence="2">Uncharacterized protein</fullName>
    </submittedName>
</protein>
<organism evidence="2 3">
    <name type="scientific">Naganishia liquefaciens</name>
    <dbReference type="NCBI Taxonomy" id="104408"/>
    <lineage>
        <taxon>Eukaryota</taxon>
        <taxon>Fungi</taxon>
        <taxon>Dikarya</taxon>
        <taxon>Basidiomycota</taxon>
        <taxon>Agaricomycotina</taxon>
        <taxon>Tremellomycetes</taxon>
        <taxon>Filobasidiales</taxon>
        <taxon>Filobasidiaceae</taxon>
        <taxon>Naganishia</taxon>
    </lineage>
</organism>